<organism evidence="1 2">
    <name type="scientific">Kribbella deserti</name>
    <dbReference type="NCBI Taxonomy" id="1926257"/>
    <lineage>
        <taxon>Bacteria</taxon>
        <taxon>Bacillati</taxon>
        <taxon>Actinomycetota</taxon>
        <taxon>Actinomycetes</taxon>
        <taxon>Propionibacteriales</taxon>
        <taxon>Kribbellaceae</taxon>
        <taxon>Kribbella</taxon>
    </lineage>
</organism>
<evidence type="ECO:0000313" key="1">
    <source>
        <dbReference type="EMBL" id="MFC0626149.1"/>
    </source>
</evidence>
<sequence length="102" mass="10410">MTSEPWIGDAATNDHGGCRYALNEFAAAEDIRRCGAPATVHIMSESAMHGLVSLASCEKHADIARAAGAYVGEHRFGPNCAGVETVFGADGCDVVAESGGAA</sequence>
<dbReference type="Proteomes" id="UP001589890">
    <property type="component" value="Unassembled WGS sequence"/>
</dbReference>
<proteinExistence type="predicted"/>
<reference evidence="1 2" key="1">
    <citation type="submission" date="2024-09" db="EMBL/GenBank/DDBJ databases">
        <authorList>
            <person name="Sun Q."/>
            <person name="Mori K."/>
        </authorList>
    </citation>
    <scope>NUCLEOTIDE SEQUENCE [LARGE SCALE GENOMIC DNA]</scope>
    <source>
        <strain evidence="1 2">CGMCC 1.15906</strain>
    </source>
</reference>
<accession>A0ABV6QNC7</accession>
<keyword evidence="2" id="KW-1185">Reference proteome</keyword>
<evidence type="ECO:0000313" key="2">
    <source>
        <dbReference type="Proteomes" id="UP001589890"/>
    </source>
</evidence>
<dbReference type="RefSeq" id="WP_380049306.1">
    <property type="nucleotide sequence ID" value="NZ_JBHLTC010000022.1"/>
</dbReference>
<gene>
    <name evidence="1" type="ORF">ACFFGN_18875</name>
</gene>
<dbReference type="EMBL" id="JBHLTC010000022">
    <property type="protein sequence ID" value="MFC0626149.1"/>
    <property type="molecule type" value="Genomic_DNA"/>
</dbReference>
<name>A0ABV6QNC7_9ACTN</name>
<protein>
    <submittedName>
        <fullName evidence="1">Uncharacterized protein</fullName>
    </submittedName>
</protein>
<comment type="caution">
    <text evidence="1">The sequence shown here is derived from an EMBL/GenBank/DDBJ whole genome shotgun (WGS) entry which is preliminary data.</text>
</comment>